<sequence length="151" mass="15601">MAMSLLGVEIPESASGSPHPAAIIPIALDGACLVSLGGFAAFHLCWGLVSDFVRLIDSVGSSRIQQAPSEGTAKNSFGPAPEVKNSSKSPPRSIEKRLAALEAKTAQLGAPTPPPVAKSAEVLLAEKSTEVELLRAKLAELKKPLGRGDIP</sequence>
<evidence type="ECO:0000313" key="2">
    <source>
        <dbReference type="EMBL" id="TWU67584.1"/>
    </source>
</evidence>
<proteinExistence type="predicted"/>
<feature type="region of interest" description="Disordered" evidence="1">
    <location>
        <begin position="63"/>
        <end position="93"/>
    </location>
</feature>
<dbReference type="Proteomes" id="UP000316476">
    <property type="component" value="Unassembled WGS sequence"/>
</dbReference>
<feature type="compositionally biased region" description="Polar residues" evidence="1">
    <location>
        <begin position="63"/>
        <end position="75"/>
    </location>
</feature>
<dbReference type="RefSeq" id="WP_146413965.1">
    <property type="nucleotide sequence ID" value="NZ_SJPZ01000001.1"/>
</dbReference>
<name>A0A5C6FZ17_9PLAN</name>
<comment type="caution">
    <text evidence="2">The sequence shown here is derived from an EMBL/GenBank/DDBJ whole genome shotgun (WGS) entry which is preliminary data.</text>
</comment>
<gene>
    <name evidence="2" type="ORF">V7x_31590</name>
</gene>
<protein>
    <submittedName>
        <fullName evidence="2">Uncharacterized protein</fullName>
    </submittedName>
</protein>
<dbReference type="EMBL" id="SJPZ01000001">
    <property type="protein sequence ID" value="TWU67584.1"/>
    <property type="molecule type" value="Genomic_DNA"/>
</dbReference>
<dbReference type="AlphaFoldDB" id="A0A5C6FZ17"/>
<reference evidence="2 3" key="1">
    <citation type="submission" date="2019-02" db="EMBL/GenBank/DDBJ databases">
        <title>Deep-cultivation of Planctomycetes and their phenomic and genomic characterization uncovers novel biology.</title>
        <authorList>
            <person name="Wiegand S."/>
            <person name="Jogler M."/>
            <person name="Boedeker C."/>
            <person name="Pinto D."/>
            <person name="Vollmers J."/>
            <person name="Rivas-Marin E."/>
            <person name="Kohn T."/>
            <person name="Peeters S.H."/>
            <person name="Heuer A."/>
            <person name="Rast P."/>
            <person name="Oberbeckmann S."/>
            <person name="Bunk B."/>
            <person name="Jeske O."/>
            <person name="Meyerdierks A."/>
            <person name="Storesund J.E."/>
            <person name="Kallscheuer N."/>
            <person name="Luecker S."/>
            <person name="Lage O.M."/>
            <person name="Pohl T."/>
            <person name="Merkel B.J."/>
            <person name="Hornburger P."/>
            <person name="Mueller R.-W."/>
            <person name="Bruemmer F."/>
            <person name="Labrenz M."/>
            <person name="Spormann A.M."/>
            <person name="Op Den Camp H."/>
            <person name="Overmann J."/>
            <person name="Amann R."/>
            <person name="Jetten M.S.M."/>
            <person name="Mascher T."/>
            <person name="Medema M.H."/>
            <person name="Devos D.P."/>
            <person name="Kaster A.-K."/>
            <person name="Ovreas L."/>
            <person name="Rohde M."/>
            <person name="Galperin M.Y."/>
            <person name="Jogler C."/>
        </authorList>
    </citation>
    <scope>NUCLEOTIDE SEQUENCE [LARGE SCALE GENOMIC DNA]</scope>
    <source>
        <strain evidence="2 3">V7</strain>
    </source>
</reference>
<accession>A0A5C6FZ17</accession>
<organism evidence="2 3">
    <name type="scientific">Crateriforma conspicua</name>
    <dbReference type="NCBI Taxonomy" id="2527996"/>
    <lineage>
        <taxon>Bacteria</taxon>
        <taxon>Pseudomonadati</taxon>
        <taxon>Planctomycetota</taxon>
        <taxon>Planctomycetia</taxon>
        <taxon>Planctomycetales</taxon>
        <taxon>Planctomycetaceae</taxon>
        <taxon>Crateriforma</taxon>
    </lineage>
</organism>
<evidence type="ECO:0000256" key="1">
    <source>
        <dbReference type="SAM" id="MobiDB-lite"/>
    </source>
</evidence>
<evidence type="ECO:0000313" key="3">
    <source>
        <dbReference type="Proteomes" id="UP000316476"/>
    </source>
</evidence>